<proteinExistence type="predicted"/>
<reference evidence="1 2" key="1">
    <citation type="submission" date="2019-02" db="EMBL/GenBank/DDBJ databases">
        <title>Draft genome sequences of novel Actinobacteria.</title>
        <authorList>
            <person name="Sahin N."/>
            <person name="Ay H."/>
            <person name="Saygin H."/>
        </authorList>
    </citation>
    <scope>NUCLEOTIDE SEQUENCE [LARGE SCALE GENOMIC DNA]</scope>
    <source>
        <strain evidence="1 2">KC201</strain>
    </source>
</reference>
<dbReference type="OrthoDB" id="3536393at2"/>
<keyword evidence="2" id="KW-1185">Reference proteome</keyword>
<evidence type="ECO:0000313" key="2">
    <source>
        <dbReference type="Proteomes" id="UP000295157"/>
    </source>
</evidence>
<organism evidence="1 2">
    <name type="scientific">Nonomuraea longispora</name>
    <dbReference type="NCBI Taxonomy" id="1848320"/>
    <lineage>
        <taxon>Bacteria</taxon>
        <taxon>Bacillati</taxon>
        <taxon>Actinomycetota</taxon>
        <taxon>Actinomycetes</taxon>
        <taxon>Streptosporangiales</taxon>
        <taxon>Streptosporangiaceae</taxon>
        <taxon>Nonomuraea</taxon>
    </lineage>
</organism>
<sequence>MKAVLRNGTLALLALDGDAHEMPGGVKRWPIHWDDLLIHDDEVQPITRSDGYRLGLSGQQEAAVQHAVQANQKVSLCGETVRPLQTLGWCLPFLPTAAWACPACVRRVEPGAEEGMPPAMPLLPPR</sequence>
<evidence type="ECO:0000313" key="1">
    <source>
        <dbReference type="EMBL" id="TDC10677.1"/>
    </source>
</evidence>
<name>A0A4R4NS21_9ACTN</name>
<dbReference type="EMBL" id="SMJZ01000007">
    <property type="protein sequence ID" value="TDC10677.1"/>
    <property type="molecule type" value="Genomic_DNA"/>
</dbReference>
<accession>A0A4R4NS21</accession>
<dbReference type="RefSeq" id="WP_132329787.1">
    <property type="nucleotide sequence ID" value="NZ_SMJZ01000007.1"/>
</dbReference>
<dbReference type="AlphaFoldDB" id="A0A4R4NS21"/>
<gene>
    <name evidence="1" type="ORF">E1267_03805</name>
</gene>
<dbReference type="Proteomes" id="UP000295157">
    <property type="component" value="Unassembled WGS sequence"/>
</dbReference>
<protein>
    <submittedName>
        <fullName evidence="1">Uncharacterized protein</fullName>
    </submittedName>
</protein>
<comment type="caution">
    <text evidence="1">The sequence shown here is derived from an EMBL/GenBank/DDBJ whole genome shotgun (WGS) entry which is preliminary data.</text>
</comment>